<dbReference type="EMBL" id="JADJMS010000014">
    <property type="protein sequence ID" value="MBK7414920.1"/>
    <property type="molecule type" value="Genomic_DNA"/>
</dbReference>
<keyword evidence="1 2" id="KW-0129">CBS domain</keyword>
<dbReference type="SUPFAM" id="SSF54631">
    <property type="entry name" value="CBS-domain pair"/>
    <property type="match status" value="1"/>
</dbReference>
<name>A0A935N1Y1_9RHOO</name>
<feature type="domain" description="CBS" evidence="3">
    <location>
        <begin position="70"/>
        <end position="126"/>
    </location>
</feature>
<evidence type="ECO:0000313" key="4">
    <source>
        <dbReference type="EMBL" id="MBK7414920.1"/>
    </source>
</evidence>
<evidence type="ECO:0000313" key="5">
    <source>
        <dbReference type="Proteomes" id="UP000739411"/>
    </source>
</evidence>
<dbReference type="InterPro" id="IPR046342">
    <property type="entry name" value="CBS_dom_sf"/>
</dbReference>
<evidence type="ECO:0000256" key="1">
    <source>
        <dbReference type="ARBA" id="ARBA00023122"/>
    </source>
</evidence>
<sequence length="170" mass="18962">MWVSRVKALITATRDMTVRSACRLMAEKRIGAMLVVENLRIVGIFTERDALNKVLATSIDPDTTKLSRVMVADPMTIRDDKPLGFALAMMADGGFRHVPVVDDNGTPLGMVSARDALGQDMLELERNEASRRTGRFYRLLIHSLHPNCAGRGKTTGHWRSFPLVRRSPDD</sequence>
<evidence type="ECO:0000256" key="2">
    <source>
        <dbReference type="PROSITE-ProRule" id="PRU00703"/>
    </source>
</evidence>
<dbReference type="InterPro" id="IPR000644">
    <property type="entry name" value="CBS_dom"/>
</dbReference>
<dbReference type="Proteomes" id="UP000739411">
    <property type="component" value="Unassembled WGS sequence"/>
</dbReference>
<dbReference type="PROSITE" id="PS51371">
    <property type="entry name" value="CBS"/>
    <property type="match status" value="2"/>
</dbReference>
<organism evidence="4 5">
    <name type="scientific">Candidatus Dechloromonas phosphorivorans</name>
    <dbReference type="NCBI Taxonomy" id="2899244"/>
    <lineage>
        <taxon>Bacteria</taxon>
        <taxon>Pseudomonadati</taxon>
        <taxon>Pseudomonadota</taxon>
        <taxon>Betaproteobacteria</taxon>
        <taxon>Rhodocyclales</taxon>
        <taxon>Azonexaceae</taxon>
        <taxon>Dechloromonas</taxon>
    </lineage>
</organism>
<dbReference type="Gene3D" id="3.10.580.10">
    <property type="entry name" value="CBS-domain"/>
    <property type="match status" value="1"/>
</dbReference>
<dbReference type="PANTHER" id="PTHR43080">
    <property type="entry name" value="CBS DOMAIN-CONTAINING PROTEIN CBSX3, MITOCHONDRIAL"/>
    <property type="match status" value="1"/>
</dbReference>
<dbReference type="InterPro" id="IPR051257">
    <property type="entry name" value="Diverse_CBS-Domain"/>
</dbReference>
<accession>A0A935N1Y1</accession>
<dbReference type="SMART" id="SM00116">
    <property type="entry name" value="CBS"/>
    <property type="match status" value="2"/>
</dbReference>
<gene>
    <name evidence="4" type="ORF">IPJ38_07135</name>
</gene>
<dbReference type="AlphaFoldDB" id="A0A935N1Y1"/>
<reference evidence="4 5" key="1">
    <citation type="submission" date="2020-10" db="EMBL/GenBank/DDBJ databases">
        <title>Connecting structure to function with the recovery of over 1000 high-quality activated sludge metagenome-assembled genomes encoding full-length rRNA genes using long-read sequencing.</title>
        <authorList>
            <person name="Singleton C.M."/>
            <person name="Petriglieri F."/>
            <person name="Kristensen J.M."/>
            <person name="Kirkegaard R.H."/>
            <person name="Michaelsen T.Y."/>
            <person name="Andersen M.H."/>
            <person name="Karst S.M."/>
            <person name="Dueholm M.S."/>
            <person name="Nielsen P.H."/>
            <person name="Albertsen M."/>
        </authorList>
    </citation>
    <scope>NUCLEOTIDE SEQUENCE [LARGE SCALE GENOMIC DNA]</scope>
    <source>
        <strain evidence="4">EsbW_18-Q3-R4-48_BATAC.463</strain>
    </source>
</reference>
<dbReference type="Pfam" id="PF00571">
    <property type="entry name" value="CBS"/>
    <property type="match status" value="2"/>
</dbReference>
<comment type="caution">
    <text evidence="4">The sequence shown here is derived from an EMBL/GenBank/DDBJ whole genome shotgun (WGS) entry which is preliminary data.</text>
</comment>
<dbReference type="PANTHER" id="PTHR43080:SF2">
    <property type="entry name" value="CBS DOMAIN-CONTAINING PROTEIN"/>
    <property type="match status" value="1"/>
</dbReference>
<evidence type="ECO:0000259" key="3">
    <source>
        <dbReference type="PROSITE" id="PS51371"/>
    </source>
</evidence>
<feature type="domain" description="CBS" evidence="3">
    <location>
        <begin position="3"/>
        <end position="61"/>
    </location>
</feature>
<proteinExistence type="predicted"/>
<protein>
    <submittedName>
        <fullName evidence="4">CBS domain-containing protein</fullName>
    </submittedName>
</protein>